<dbReference type="EMBL" id="NESN01000002">
    <property type="protein sequence ID" value="PUE53945.1"/>
    <property type="molecule type" value="Genomic_DNA"/>
</dbReference>
<evidence type="ECO:0000313" key="1">
    <source>
        <dbReference type="EMBL" id="PUE53945.1"/>
    </source>
</evidence>
<dbReference type="RefSeq" id="WP_108311952.1">
    <property type="nucleotide sequence ID" value="NZ_NESN01000002.1"/>
</dbReference>
<comment type="caution">
    <text evidence="1">The sequence shown here is derived from an EMBL/GenBank/DDBJ whole genome shotgun (WGS) entry which is preliminary data.</text>
</comment>
<name>A0A315EBD6_9BURK</name>
<evidence type="ECO:0008006" key="3">
    <source>
        <dbReference type="Google" id="ProtNLM"/>
    </source>
</evidence>
<accession>A0A315EBD6</accession>
<protein>
    <recommendedName>
        <fullName evidence="3">DUF484 domain-containing protein</fullName>
    </recommendedName>
</protein>
<dbReference type="Gene3D" id="3.30.450.40">
    <property type="match status" value="1"/>
</dbReference>
<dbReference type="InterPro" id="IPR007435">
    <property type="entry name" value="DUF484"/>
</dbReference>
<dbReference type="Proteomes" id="UP000250790">
    <property type="component" value="Unassembled WGS sequence"/>
</dbReference>
<evidence type="ECO:0000313" key="2">
    <source>
        <dbReference type="Proteomes" id="UP000250790"/>
    </source>
</evidence>
<dbReference type="Pfam" id="PF04340">
    <property type="entry name" value="DUF484"/>
    <property type="match status" value="1"/>
</dbReference>
<keyword evidence="2" id="KW-1185">Reference proteome</keyword>
<organism evidence="1 2">
    <name type="scientific">Limnohabitans parvus II-B4</name>
    <dbReference type="NCBI Taxonomy" id="1293052"/>
    <lineage>
        <taxon>Bacteria</taxon>
        <taxon>Pseudomonadati</taxon>
        <taxon>Pseudomonadota</taxon>
        <taxon>Betaproteobacteria</taxon>
        <taxon>Burkholderiales</taxon>
        <taxon>Comamonadaceae</taxon>
        <taxon>Limnohabitans</taxon>
    </lineage>
</organism>
<dbReference type="PANTHER" id="PTHR38765">
    <property type="entry name" value="DUF484 DOMAIN-CONTAINING PROTEIN"/>
    <property type="match status" value="1"/>
</dbReference>
<dbReference type="OrthoDB" id="8525200at2"/>
<dbReference type="InterPro" id="IPR029016">
    <property type="entry name" value="GAF-like_dom_sf"/>
</dbReference>
<reference evidence="1 2" key="1">
    <citation type="submission" date="2017-04" db="EMBL/GenBank/DDBJ databases">
        <title>Unexpected and diverse lifestyles within the genus Limnohabitans.</title>
        <authorList>
            <person name="Kasalicky V."/>
            <person name="Mehrshad M."/>
            <person name="Andrei S.-A."/>
            <person name="Salcher M."/>
            <person name="Kratochvilova H."/>
            <person name="Simek K."/>
            <person name="Ghai R."/>
        </authorList>
    </citation>
    <scope>NUCLEOTIDE SEQUENCE [LARGE SCALE GENOMIC DNA]</scope>
    <source>
        <strain evidence="1 2">II-B4</strain>
    </source>
</reference>
<proteinExistence type="predicted"/>
<sequence>MTPSEPMSPITEDDIADYLVNTPDFFERHASLLATVQLTHPQSHRTVGLQERQAQMLRDKIKGLEHRIMDMIRHGNENMILTDKLHRWSCELLVTPPAQLAESAVENIRDLFQVPQVALRLWSLQDEHAQAVYAQGVTEAVQMLATSLDTPYVGPNAGYEAVQWLAEPTQAASLALLALRATPGQPAFGLLVLASPDAQRFNGQMGTDLLERLAELAGAALSVLRAPQA</sequence>
<dbReference type="PANTHER" id="PTHR38765:SF1">
    <property type="entry name" value="DUF484 DOMAIN-CONTAINING PROTEIN"/>
    <property type="match status" value="1"/>
</dbReference>
<gene>
    <name evidence="1" type="ORF">B9Z37_05005</name>
</gene>
<dbReference type="AlphaFoldDB" id="A0A315EBD6"/>